<evidence type="ECO:0008006" key="4">
    <source>
        <dbReference type="Google" id="ProtNLM"/>
    </source>
</evidence>
<gene>
    <name evidence="2" type="ORF">MA47_01335</name>
</gene>
<dbReference type="SUPFAM" id="SSF56112">
    <property type="entry name" value="Protein kinase-like (PK-like)"/>
    <property type="match status" value="1"/>
</dbReference>
<feature type="region of interest" description="Disordered" evidence="1">
    <location>
        <begin position="66"/>
        <end position="85"/>
    </location>
</feature>
<evidence type="ECO:0000256" key="1">
    <source>
        <dbReference type="SAM" id="MobiDB-lite"/>
    </source>
</evidence>
<accession>A0A0A2DJ72</accession>
<reference evidence="2 3" key="1">
    <citation type="submission" date="2014-10" db="EMBL/GenBank/DDBJ databases">
        <title>Whole Genome sequence of Corynebacterium auriscanis strain CIP 106629.</title>
        <authorList>
            <person name="Hassan S.S."/>
            <person name="Jamal S.B."/>
            <person name="Tiwari S."/>
            <person name="Oliveira L.D.C."/>
            <person name="Souza F."/>
            <person name="Mariano D.C."/>
            <person name="Almeida S."/>
            <person name="Dorella F."/>
            <person name="Pereira F."/>
            <person name="Carvalho A."/>
            <person name="Leal C.A."/>
            <person name="Soares S.D.C."/>
            <person name="Figueiredo H.C."/>
            <person name="Silva A."/>
            <person name="Azevedo V.A."/>
        </authorList>
    </citation>
    <scope>NUCLEOTIDE SEQUENCE [LARGE SCALE GENOMIC DNA]</scope>
    <source>
        <strain evidence="2 3">CIP 106629</strain>
    </source>
</reference>
<proteinExistence type="predicted"/>
<protein>
    <recommendedName>
        <fullName evidence="4">Aminoglycoside phosphotransferase domain-containing protein</fullName>
    </recommendedName>
</protein>
<keyword evidence="3" id="KW-1185">Reference proteome</keyword>
<organism evidence="2 3">
    <name type="scientific">Corynebacterium auriscanis</name>
    <dbReference type="NCBI Taxonomy" id="99807"/>
    <lineage>
        <taxon>Bacteria</taxon>
        <taxon>Bacillati</taxon>
        <taxon>Actinomycetota</taxon>
        <taxon>Actinomycetes</taxon>
        <taxon>Mycobacteriales</taxon>
        <taxon>Corynebacteriaceae</taxon>
        <taxon>Corynebacterium</taxon>
    </lineage>
</organism>
<dbReference type="EMBL" id="JRVJ01000002">
    <property type="protein sequence ID" value="KGM19270.1"/>
    <property type="molecule type" value="Genomic_DNA"/>
</dbReference>
<dbReference type="InterPro" id="IPR011009">
    <property type="entry name" value="Kinase-like_dom_sf"/>
</dbReference>
<dbReference type="AlphaFoldDB" id="A0A0A2DJ72"/>
<comment type="caution">
    <text evidence="2">The sequence shown here is derived from an EMBL/GenBank/DDBJ whole genome shotgun (WGS) entry which is preliminary data.</text>
</comment>
<name>A0A0A2DJ72_9CORY</name>
<dbReference type="Gene3D" id="3.90.1200.10">
    <property type="match status" value="1"/>
</dbReference>
<evidence type="ECO:0000313" key="2">
    <source>
        <dbReference type="EMBL" id="KGM19270.1"/>
    </source>
</evidence>
<dbReference type="RefSeq" id="WP_035113124.1">
    <property type="nucleotide sequence ID" value="NZ_CP047046.1"/>
</dbReference>
<dbReference type="GeneID" id="300552843"/>
<evidence type="ECO:0000313" key="3">
    <source>
        <dbReference type="Proteomes" id="UP000030145"/>
    </source>
</evidence>
<dbReference type="Proteomes" id="UP000030145">
    <property type="component" value="Unassembled WGS sequence"/>
</dbReference>
<sequence>MQSVEATMDAARHLLAARFGGTPELSMPEDLGGDGPALVLRCRVTPNPFLHERTVVIKQLPPANAGTAPVVDGQPEPESTNAGGIDSVAMNNLSLIREVVAYQYTNTLPEACRPGPLLLAYDIEQRILILSDAGDGPNYTDILTLHEPEERLVAVRKLGRRLGKMHANTFGGHSSYETLMKRQCIKHGMDSGFIAESDVDIAKLIRQGLGLLRENQVVIPDEVVAFAEESADRQSRTDLLAFTPFDLTPDNIMLANQVVFLDYEWASFRDIAFDVACVIAGFPQDNSTPALEDREIRDFISAWRAEVWSVWPAAKDDEVVARGLMTALIGWAFMSLMMLHYGRLNLERSRGFYPAEAADLSRDLAQLSDAQLQDLATTVDAIKRVAGIYTVVDFSAVRDWTVELLRILARLGAHPQSRVV</sequence>